<dbReference type="GO" id="GO:0043005">
    <property type="term" value="C:neuron projection"/>
    <property type="evidence" value="ECO:0007669"/>
    <property type="project" value="TreeGrafter"/>
</dbReference>
<accession>A0A8C8R599</accession>
<protein>
    <recommendedName>
        <fullName evidence="4">NRSN2</fullName>
    </recommendedName>
</protein>
<dbReference type="PANTHER" id="PTHR14796:SF5">
    <property type="entry name" value="NEURENSIN-2"/>
    <property type="match status" value="1"/>
</dbReference>
<dbReference type="GO" id="GO:0030133">
    <property type="term" value="C:transport vesicle"/>
    <property type="evidence" value="ECO:0007669"/>
    <property type="project" value="InterPro"/>
</dbReference>
<sequence>MFSIPSPAPGPMPAHDQPCSCSRGPNVEHGKWYGVRSYLHLFYKDCTGASPADDMDEPPVSHGLGGWPSLVWKVKVTWSRVTRPVWVPHLGRSGPIPGFPPKFSSPGLLHTPFPPIWISWDPLWLPS</sequence>
<dbReference type="Pfam" id="PF14927">
    <property type="entry name" value="Neurensin"/>
    <property type="match status" value="1"/>
</dbReference>
<dbReference type="GO" id="GO:0043025">
    <property type="term" value="C:neuronal cell body"/>
    <property type="evidence" value="ECO:0007669"/>
    <property type="project" value="TreeGrafter"/>
</dbReference>
<evidence type="ECO:0000313" key="3">
    <source>
        <dbReference type="Proteomes" id="UP000694393"/>
    </source>
</evidence>
<name>A0A8C8R599_9SAUR</name>
<feature type="compositionally biased region" description="Pro residues" evidence="1">
    <location>
        <begin position="1"/>
        <end position="12"/>
    </location>
</feature>
<dbReference type="InterPro" id="IPR024883">
    <property type="entry name" value="Neurensin"/>
</dbReference>
<evidence type="ECO:0000313" key="2">
    <source>
        <dbReference type="Ensembl" id="ENSPCEP00000000345.1"/>
    </source>
</evidence>
<dbReference type="AlphaFoldDB" id="A0A8C8R599"/>
<reference evidence="2" key="1">
    <citation type="submission" date="2025-08" db="UniProtKB">
        <authorList>
            <consortium name="Ensembl"/>
        </authorList>
    </citation>
    <scope>IDENTIFICATION</scope>
</reference>
<organism evidence="2 3">
    <name type="scientific">Pelusios castaneus</name>
    <name type="common">West African mud turtle</name>
    <dbReference type="NCBI Taxonomy" id="367368"/>
    <lineage>
        <taxon>Eukaryota</taxon>
        <taxon>Metazoa</taxon>
        <taxon>Chordata</taxon>
        <taxon>Craniata</taxon>
        <taxon>Vertebrata</taxon>
        <taxon>Euteleostomi</taxon>
        <taxon>Archelosauria</taxon>
        <taxon>Testudinata</taxon>
        <taxon>Testudines</taxon>
        <taxon>Pleurodira</taxon>
        <taxon>Pelomedusidae</taxon>
        <taxon>Pelusios</taxon>
    </lineage>
</organism>
<evidence type="ECO:0000256" key="1">
    <source>
        <dbReference type="SAM" id="MobiDB-lite"/>
    </source>
</evidence>
<reference evidence="2" key="2">
    <citation type="submission" date="2025-09" db="UniProtKB">
        <authorList>
            <consortium name="Ensembl"/>
        </authorList>
    </citation>
    <scope>IDENTIFICATION</scope>
</reference>
<dbReference type="GO" id="GO:0007399">
    <property type="term" value="P:nervous system development"/>
    <property type="evidence" value="ECO:0007669"/>
    <property type="project" value="TreeGrafter"/>
</dbReference>
<dbReference type="PANTHER" id="PTHR14796">
    <property type="entry name" value="NEURENSIN 1-RELATED"/>
    <property type="match status" value="1"/>
</dbReference>
<proteinExistence type="predicted"/>
<keyword evidence="3" id="KW-1185">Reference proteome</keyword>
<feature type="region of interest" description="Disordered" evidence="1">
    <location>
        <begin position="1"/>
        <end position="21"/>
    </location>
</feature>
<evidence type="ECO:0008006" key="4">
    <source>
        <dbReference type="Google" id="ProtNLM"/>
    </source>
</evidence>
<dbReference type="Proteomes" id="UP000694393">
    <property type="component" value="Unplaced"/>
</dbReference>
<dbReference type="Ensembl" id="ENSPCET00000000355.1">
    <property type="protein sequence ID" value="ENSPCEP00000000345.1"/>
    <property type="gene ID" value="ENSPCEG00000000304.1"/>
</dbReference>